<name>A0A411CQT4_9CAUD</name>
<dbReference type="Proteomes" id="UP000289206">
    <property type="component" value="Segment"/>
</dbReference>
<accession>A0A411CQT4</accession>
<sequence>MPRKTATYTPSVKPARGVVVTLDDKPGTWQISDKSPTRGCWWLVAADDAARAHASFAEADAKAMTRATLN</sequence>
<dbReference type="GeneID" id="55011146"/>
<evidence type="ECO:0000313" key="1">
    <source>
        <dbReference type="EMBL" id="QAY16167.1"/>
    </source>
</evidence>
<dbReference type="KEGG" id="vg:55011146"/>
<organism evidence="1 2">
    <name type="scientific">Arthrobacter phage Sonali</name>
    <dbReference type="NCBI Taxonomy" id="2510495"/>
    <lineage>
        <taxon>Viruses</taxon>
        <taxon>Duplodnaviria</taxon>
        <taxon>Heunggongvirae</taxon>
        <taxon>Uroviricota</taxon>
        <taxon>Caudoviricetes</taxon>
        <taxon>Sonalivirus</taxon>
        <taxon>Sonalivirus sonali</taxon>
    </lineage>
</organism>
<gene>
    <name evidence="1" type="primary">55</name>
    <name evidence="1" type="ORF">SEA_SONALI_55</name>
</gene>
<protein>
    <submittedName>
        <fullName evidence="1">Uncharacterized protein</fullName>
    </submittedName>
</protein>
<evidence type="ECO:0000313" key="2">
    <source>
        <dbReference type="Proteomes" id="UP000289206"/>
    </source>
</evidence>
<dbReference type="RefSeq" id="YP_009819728.1">
    <property type="nucleotide sequence ID" value="NC_048152.1"/>
</dbReference>
<reference evidence="1 2" key="1">
    <citation type="submission" date="2019-01" db="EMBL/GenBank/DDBJ databases">
        <authorList>
            <person name="Adair T.L."/>
            <person name="Lucas L.G."/>
            <person name="Young A.M."/>
            <person name="Antrich S.C."/>
            <person name="Baird A.G."/>
            <person name="Dunn E.L."/>
            <person name="Fernandes B.I."/>
            <person name="Fraley E.G."/>
            <person name="Ghanem A.X."/>
            <person name="Gilbert M.G."/>
            <person name="Morris T.B."/>
            <person name="Nortch B.D."/>
            <person name="Overcash M.E."/>
            <person name="Pavleszek K.E."/>
            <person name="Pellegrini L.I.O."/>
            <person name="Pham L.T."/>
            <person name="Rule L.S."/>
            <person name="Schultz E.M."/>
            <person name="Smith J."/>
            <person name="Thong B.J."/>
            <person name="Turner H.A."/>
            <person name="Walker G."/>
            <person name="Whitaker Z.J."/>
            <person name="Wilsey R.N."/>
            <person name="Yanney R.L."/>
            <person name="Klyczek K."/>
            <person name="Garlena R.A."/>
            <person name="Russell D.A."/>
            <person name="Pope W.H."/>
            <person name="Jacobs-Sera D."/>
            <person name="Hatfull G.F."/>
        </authorList>
    </citation>
    <scope>NUCLEOTIDE SEQUENCE [LARGE SCALE GENOMIC DNA]</scope>
</reference>
<proteinExistence type="predicted"/>
<keyword evidence="2" id="KW-1185">Reference proteome</keyword>
<dbReference type="EMBL" id="MK411746">
    <property type="protein sequence ID" value="QAY16167.1"/>
    <property type="molecule type" value="Genomic_DNA"/>
</dbReference>